<dbReference type="RefSeq" id="WP_218473810.1">
    <property type="nucleotide sequence ID" value="NZ_BAABJN010000005.1"/>
</dbReference>
<gene>
    <name evidence="5" type="ORF">KV110_04880</name>
</gene>
<proteinExistence type="inferred from homology"/>
<keyword evidence="3" id="KW-0963">Cytoplasm</keyword>
<comment type="similarity">
    <text evidence="2">Belongs to the EspG family.</text>
</comment>
<dbReference type="EMBL" id="CP078145">
    <property type="protein sequence ID" value="QXN92488.1"/>
    <property type="molecule type" value="Genomic_DNA"/>
</dbReference>
<dbReference type="InterPro" id="IPR025734">
    <property type="entry name" value="EspG"/>
</dbReference>
<evidence type="ECO:0000256" key="2">
    <source>
        <dbReference type="ARBA" id="ARBA00006411"/>
    </source>
</evidence>
<evidence type="ECO:0000256" key="3">
    <source>
        <dbReference type="ARBA" id="ARBA00022490"/>
    </source>
</evidence>
<comment type="subcellular location">
    <subcellularLocation>
        <location evidence="1">Cytoplasm</location>
    </subcellularLocation>
</comment>
<organism evidence="5 6">
    <name type="scientific">Nocardia iowensis</name>
    <dbReference type="NCBI Taxonomy" id="204891"/>
    <lineage>
        <taxon>Bacteria</taxon>
        <taxon>Bacillati</taxon>
        <taxon>Actinomycetota</taxon>
        <taxon>Actinomycetes</taxon>
        <taxon>Mycobacteriales</taxon>
        <taxon>Nocardiaceae</taxon>
        <taxon>Nocardia</taxon>
    </lineage>
</organism>
<name>A0ABX8RS91_NOCIO</name>
<evidence type="ECO:0000313" key="5">
    <source>
        <dbReference type="EMBL" id="QXN92488.1"/>
    </source>
</evidence>
<accession>A0ABX8RS91</accession>
<keyword evidence="4" id="KW-0143">Chaperone</keyword>
<dbReference type="Proteomes" id="UP000694257">
    <property type="component" value="Chromosome"/>
</dbReference>
<keyword evidence="6" id="KW-1185">Reference proteome</keyword>
<evidence type="ECO:0000256" key="1">
    <source>
        <dbReference type="ARBA" id="ARBA00004496"/>
    </source>
</evidence>
<sequence>MTQTWTFTDDEFDALWERYSNTHLPAPFMYTARTVRLDDYERESFQTWERLRRTLDSSFHEVLETFLRPEVSVVGYGWNEQDMNNPEKRTRVRAVRAGSRGYLMTQLPGETIWHSGGFVITDCGPHGLAEAALAALPQSDKAGRLKNVPIVVNRHDDGDYDTAGSVALDYSRDSSAQRSQQFFDIPATSTGAITIHQGRSKFGPRGILQEILMWRDLPDDGRYIIKVDNAPVAIGVGPERLRRMVDDAIEMILERMETHWEPDGLPERGRW</sequence>
<evidence type="ECO:0000313" key="6">
    <source>
        <dbReference type="Proteomes" id="UP000694257"/>
    </source>
</evidence>
<reference evidence="5 6" key="1">
    <citation type="submission" date="2021-07" db="EMBL/GenBank/DDBJ databases">
        <title>Whole Genome Sequence of Nocardia Iowensis.</title>
        <authorList>
            <person name="Lamm A."/>
            <person name="Collins-Fairclough A.M."/>
            <person name="Bunk B."/>
            <person name="Sproer C."/>
        </authorList>
    </citation>
    <scope>NUCLEOTIDE SEQUENCE [LARGE SCALE GENOMIC DNA]</scope>
    <source>
        <strain evidence="5 6">NRRL 5646</strain>
    </source>
</reference>
<evidence type="ECO:0000256" key="4">
    <source>
        <dbReference type="ARBA" id="ARBA00023186"/>
    </source>
</evidence>
<dbReference type="Pfam" id="PF14011">
    <property type="entry name" value="ESX-1_EspG"/>
    <property type="match status" value="1"/>
</dbReference>
<protein>
    <submittedName>
        <fullName evidence="5">ESX secretion-associated protein EspG</fullName>
    </submittedName>
</protein>